<evidence type="ECO:0000313" key="1">
    <source>
        <dbReference type="EMBL" id="PKT72114.1"/>
    </source>
</evidence>
<dbReference type="EMBL" id="PJOS01000025">
    <property type="protein sequence ID" value="PKT72114.1"/>
    <property type="molecule type" value="Genomic_DNA"/>
</dbReference>
<organism evidence="1 2">
    <name type="scientific">Streptomyces populi</name>
    <dbReference type="NCBI Taxonomy" id="2058924"/>
    <lineage>
        <taxon>Bacteria</taxon>
        <taxon>Bacillati</taxon>
        <taxon>Actinomycetota</taxon>
        <taxon>Actinomycetes</taxon>
        <taxon>Kitasatosporales</taxon>
        <taxon>Streptomycetaceae</taxon>
        <taxon>Streptomyces</taxon>
    </lineage>
</organism>
<dbReference type="RefSeq" id="WP_103549986.1">
    <property type="nucleotide sequence ID" value="NZ_JBHJSK010000001.1"/>
</dbReference>
<sequence>MHILEDPSELSTRAQDLLRRTARRERPSRFGLPIELWRVRDRTGRLVPAPMDLIIRCEGFERRFGGLRYEVRRSRVVNGDRHETARGWEYDHLGPRTAAWQDPGRGGWYFEWTGERVSKPCRDLIHTDGSVGTDVDGGSPYLPIAPSLLHLIESHALTDAVATWKPWPVDSLAVSALELLDGLVVVPEASWGSSRWRLSDTVAVMDHDSWDHENPRRRTLVWSREETGHRQVQAALNGDDAPTPRLRR</sequence>
<name>A0A2I0SQD4_9ACTN</name>
<gene>
    <name evidence="1" type="ORF">CW362_15200</name>
</gene>
<dbReference type="AlphaFoldDB" id="A0A2I0SQD4"/>
<comment type="caution">
    <text evidence="1">The sequence shown here is derived from an EMBL/GenBank/DDBJ whole genome shotgun (WGS) entry which is preliminary data.</text>
</comment>
<evidence type="ECO:0000313" key="2">
    <source>
        <dbReference type="Proteomes" id="UP000236178"/>
    </source>
</evidence>
<proteinExistence type="predicted"/>
<accession>A0A2I0SQD4</accession>
<dbReference type="Proteomes" id="UP000236178">
    <property type="component" value="Unassembled WGS sequence"/>
</dbReference>
<reference evidence="1 2" key="1">
    <citation type="submission" date="2017-12" db="EMBL/GenBank/DDBJ databases">
        <title>Streptomyces populusis sp. nov., a novel endophytic actinobacterium isolated from stems of Populus adenopoda Maxim.</title>
        <authorList>
            <person name="Wang Z."/>
        </authorList>
    </citation>
    <scope>NUCLEOTIDE SEQUENCE [LARGE SCALE GENOMIC DNA]</scope>
    <source>
        <strain evidence="1 2">A249</strain>
    </source>
</reference>
<dbReference type="OrthoDB" id="3375521at2"/>
<protein>
    <submittedName>
        <fullName evidence="1">Uncharacterized protein</fullName>
    </submittedName>
</protein>
<keyword evidence="2" id="KW-1185">Reference proteome</keyword>